<dbReference type="InterPro" id="IPR013656">
    <property type="entry name" value="PAS_4"/>
</dbReference>
<evidence type="ECO:0000256" key="4">
    <source>
        <dbReference type="ARBA" id="ARBA00022679"/>
    </source>
</evidence>
<evidence type="ECO:0000259" key="15">
    <source>
        <dbReference type="PROSITE" id="PS50113"/>
    </source>
</evidence>
<evidence type="ECO:0000256" key="9">
    <source>
        <dbReference type="PROSITE-ProRule" id="PRU00169"/>
    </source>
</evidence>
<evidence type="ECO:0000256" key="2">
    <source>
        <dbReference type="ARBA" id="ARBA00012438"/>
    </source>
</evidence>
<dbReference type="InterPro" id="IPR035965">
    <property type="entry name" value="PAS-like_dom_sf"/>
</dbReference>
<feature type="domain" description="PAS" evidence="14">
    <location>
        <begin position="502"/>
        <end position="539"/>
    </location>
</feature>
<dbReference type="Gene3D" id="1.10.287.130">
    <property type="match status" value="1"/>
</dbReference>
<dbReference type="SUPFAM" id="SSF55785">
    <property type="entry name" value="PYP-like sensor domain (PAS domain)"/>
    <property type="match status" value="3"/>
</dbReference>
<reference evidence="16 17" key="1">
    <citation type="submission" date="2019-03" db="EMBL/GenBank/DDBJ databases">
        <authorList>
            <person name="Nijsse B."/>
        </authorList>
    </citation>
    <scope>NUCLEOTIDE SEQUENCE [LARGE SCALE GENOMIC DNA]</scope>
    <source>
        <strain evidence="16">Desulfoluna butyratoxydans MSL71</strain>
    </source>
</reference>
<dbReference type="InterPro" id="IPR003661">
    <property type="entry name" value="HisK_dim/P_dom"/>
</dbReference>
<dbReference type="InterPro" id="IPR001789">
    <property type="entry name" value="Sig_transdc_resp-reg_receiver"/>
</dbReference>
<protein>
    <recommendedName>
        <fullName evidence="2">histidine kinase</fullName>
        <ecNumber evidence="2">2.7.13.3</ecNumber>
    </recommendedName>
</protein>
<dbReference type="SUPFAM" id="SSF47384">
    <property type="entry name" value="Homodimeric domain of signal transducing histidine kinase"/>
    <property type="match status" value="1"/>
</dbReference>
<evidence type="ECO:0000313" key="17">
    <source>
        <dbReference type="Proteomes" id="UP000507962"/>
    </source>
</evidence>
<sequence>MIRTVTLWLAAAAALFLTATPALAGKTNVLILNSYENGYAWSDKILEGIRAVFKESGVPIELQVEYMDSKRYRGEAVEETLLALYRHKLTFFRPDIVIVSDNNAFRFAVTHRQALFPEVPLVFCGVNNYSPELLQGETNITGAAESVDISGNIDIALKLHPTRNRIVVITDSSATGVAVSSEIREIYPDADRQLHIEFINMANRDNLFQTVRGATDDTIFFFIPQYSAGDGTFYGTADIVPDLEKNSRAPIYSFWKFMVGEGTMGGRVTSGRLHGETAAHMALEILSGTPVSELPVSYDAQYSWIFDHNQLKKFSIPLTALPDEAEILNMPQPFYRLNRELFWVLVVSFVTLTVVLIFLVMNIIMRRRVEEDLKDQLSFLEIFMETVPVPIYVKDLNGHYQGMNREFEKWFGVTRADVLGHTDALFYPKGVPPLSDESDSHLTAENDIRVYHSRIFKHGSDNHHVILHKATYRNAKNEICGLVGAILDINDMKKAQWDLQKAEERYRSIFENATKGIFLSDLSGRLLNINNAFAQMLGYDGRKEALAHVDKIENHYATQETREKLREMIRKGDNIQGLEIEFYTIGGKKRWASLNAGLVRNKQGELEHIEGIGEDITQRKLAEIAMKESKNKLQIVLDNIPQLVYWQDPSLTYVGGNRSFKLFYDLDPAQEVNVTYTDLMAEPEDIRTSCEVDRTVIRSASPRYRIRRNIKKRNGKEVCLEINKIPLSDENGHITGILGTAEDITKKVNLEKQLVQSQKMEALGTLSGGIAHDFNNILTSIINSTELALEDIDPTAMAADDLKRVLKASARGSELVNRILAFSRPSREEHQIVNVTDVVAEALSLFRSTIPGNIELNEIKKCSECICLAAPTQLHQIIMNLCTNSFHAMKTGGGTITVSVAPAEVDDHLADLLSIQAGDYCRITVSDNGPGIPSELMDKIFDPFFTTKEKGVGTGLGLAVVHGILKGHRGGIHVSSLPGIETTFDIYLPRTEKPDAPTAKRSFSPATGRGTILFVEDDEEQRQTVPRVLERLGYQVLVANDATTALAVITAQTEAVDLVITDFDMPGDNGFVLAAKLCNIAPACPVIIVSGRQKSLSMDRTENVRSVLIKPYNRQSLSEAINTALHQQPKEIP</sequence>
<evidence type="ECO:0000256" key="5">
    <source>
        <dbReference type="ARBA" id="ARBA00022741"/>
    </source>
</evidence>
<feature type="chain" id="PRO_5020261215" description="histidine kinase" evidence="11">
    <location>
        <begin position="25"/>
        <end position="1133"/>
    </location>
</feature>
<keyword evidence="11" id="KW-0732">Signal</keyword>
<dbReference type="PANTHER" id="PTHR43065">
    <property type="entry name" value="SENSOR HISTIDINE KINASE"/>
    <property type="match status" value="1"/>
</dbReference>
<dbReference type="AlphaFoldDB" id="A0A4U8YKA7"/>
<evidence type="ECO:0000256" key="3">
    <source>
        <dbReference type="ARBA" id="ARBA00022553"/>
    </source>
</evidence>
<dbReference type="Pfam" id="PF00072">
    <property type="entry name" value="Response_reg"/>
    <property type="match status" value="1"/>
</dbReference>
<dbReference type="Pfam" id="PF00512">
    <property type="entry name" value="HisKA"/>
    <property type="match status" value="1"/>
</dbReference>
<evidence type="ECO:0000256" key="10">
    <source>
        <dbReference type="SAM" id="Phobius"/>
    </source>
</evidence>
<dbReference type="PROSITE" id="PS50112">
    <property type="entry name" value="PAS"/>
    <property type="match status" value="2"/>
</dbReference>
<feature type="signal peptide" evidence="11">
    <location>
        <begin position="1"/>
        <end position="24"/>
    </location>
</feature>
<keyword evidence="17" id="KW-1185">Reference proteome</keyword>
<keyword evidence="7" id="KW-0067">ATP-binding</keyword>
<dbReference type="Gene3D" id="3.30.450.20">
    <property type="entry name" value="PAS domain"/>
    <property type="match status" value="3"/>
</dbReference>
<feature type="domain" description="PAC" evidence="15">
    <location>
        <begin position="576"/>
        <end position="628"/>
    </location>
</feature>
<proteinExistence type="predicted"/>
<dbReference type="Proteomes" id="UP000507962">
    <property type="component" value="Unassembled WGS sequence"/>
</dbReference>
<dbReference type="CDD" id="cd00130">
    <property type="entry name" value="PAS"/>
    <property type="match status" value="2"/>
</dbReference>
<dbReference type="GO" id="GO:0000155">
    <property type="term" value="F:phosphorelay sensor kinase activity"/>
    <property type="evidence" value="ECO:0007669"/>
    <property type="project" value="InterPro"/>
</dbReference>
<dbReference type="InterPro" id="IPR001610">
    <property type="entry name" value="PAC"/>
</dbReference>
<dbReference type="InterPro" id="IPR011006">
    <property type="entry name" value="CheY-like_superfamily"/>
</dbReference>
<dbReference type="SUPFAM" id="SSF52172">
    <property type="entry name" value="CheY-like"/>
    <property type="match status" value="1"/>
</dbReference>
<name>A0A4U8YKA7_9BACT</name>
<dbReference type="PROSITE" id="PS50109">
    <property type="entry name" value="HIS_KIN"/>
    <property type="match status" value="1"/>
</dbReference>
<gene>
    <name evidence="16" type="ORF">MSL71_15190</name>
</gene>
<keyword evidence="10" id="KW-1133">Transmembrane helix</keyword>
<evidence type="ECO:0000256" key="1">
    <source>
        <dbReference type="ARBA" id="ARBA00000085"/>
    </source>
</evidence>
<feature type="domain" description="Histidine kinase" evidence="12">
    <location>
        <begin position="769"/>
        <end position="992"/>
    </location>
</feature>
<dbReference type="Pfam" id="PF08448">
    <property type="entry name" value="PAS_4"/>
    <property type="match status" value="2"/>
</dbReference>
<dbReference type="SMART" id="SM00091">
    <property type="entry name" value="PAS"/>
    <property type="match status" value="3"/>
</dbReference>
<dbReference type="CDD" id="cd00082">
    <property type="entry name" value="HisKA"/>
    <property type="match status" value="1"/>
</dbReference>
<evidence type="ECO:0000313" key="16">
    <source>
        <dbReference type="EMBL" id="VFQ43877.1"/>
    </source>
</evidence>
<feature type="domain" description="PAC" evidence="15">
    <location>
        <begin position="704"/>
        <end position="756"/>
    </location>
</feature>
<feature type="domain" description="PAC" evidence="15">
    <location>
        <begin position="444"/>
        <end position="501"/>
    </location>
</feature>
<dbReference type="Pfam" id="PF00989">
    <property type="entry name" value="PAS"/>
    <property type="match status" value="1"/>
</dbReference>
<evidence type="ECO:0000259" key="13">
    <source>
        <dbReference type="PROSITE" id="PS50110"/>
    </source>
</evidence>
<dbReference type="PRINTS" id="PR00344">
    <property type="entry name" value="BCTRLSENSOR"/>
</dbReference>
<dbReference type="InterPro" id="IPR036097">
    <property type="entry name" value="HisK_dim/P_sf"/>
</dbReference>
<dbReference type="PROSITE" id="PS50113">
    <property type="entry name" value="PAC"/>
    <property type="match status" value="3"/>
</dbReference>
<evidence type="ECO:0000256" key="8">
    <source>
        <dbReference type="ARBA" id="ARBA00023012"/>
    </source>
</evidence>
<keyword evidence="5" id="KW-0547">Nucleotide-binding</keyword>
<dbReference type="SUPFAM" id="SSF55874">
    <property type="entry name" value="ATPase domain of HSP90 chaperone/DNA topoisomerase II/histidine kinase"/>
    <property type="match status" value="1"/>
</dbReference>
<keyword evidence="3 9" id="KW-0597">Phosphoprotein</keyword>
<dbReference type="InterPro" id="IPR005467">
    <property type="entry name" value="His_kinase_dom"/>
</dbReference>
<dbReference type="Pfam" id="PF04392">
    <property type="entry name" value="ABC_sub_bind"/>
    <property type="match status" value="1"/>
</dbReference>
<dbReference type="SMART" id="SM00448">
    <property type="entry name" value="REC"/>
    <property type="match status" value="1"/>
</dbReference>
<dbReference type="Gene3D" id="3.40.50.2300">
    <property type="match status" value="3"/>
</dbReference>
<dbReference type="EMBL" id="CAADHO010000002">
    <property type="protein sequence ID" value="VFQ43877.1"/>
    <property type="molecule type" value="Genomic_DNA"/>
</dbReference>
<dbReference type="InterPro" id="IPR013767">
    <property type="entry name" value="PAS_fold"/>
</dbReference>
<dbReference type="InterPro" id="IPR036890">
    <property type="entry name" value="HATPase_C_sf"/>
</dbReference>
<feature type="modified residue" description="4-aspartylphosphate" evidence="9">
    <location>
        <position position="1062"/>
    </location>
</feature>
<dbReference type="SMART" id="SM00086">
    <property type="entry name" value="PAC"/>
    <property type="match status" value="2"/>
</dbReference>
<keyword evidence="8" id="KW-0902">Two-component regulatory system</keyword>
<dbReference type="Pfam" id="PF02518">
    <property type="entry name" value="HATPase_c"/>
    <property type="match status" value="1"/>
</dbReference>
<dbReference type="PROSITE" id="PS50110">
    <property type="entry name" value="RESPONSE_REGULATORY"/>
    <property type="match status" value="1"/>
</dbReference>
<keyword evidence="10" id="KW-0812">Transmembrane</keyword>
<evidence type="ECO:0000256" key="6">
    <source>
        <dbReference type="ARBA" id="ARBA00022777"/>
    </source>
</evidence>
<dbReference type="Gene3D" id="3.30.565.10">
    <property type="entry name" value="Histidine kinase-like ATPase, C-terminal domain"/>
    <property type="match status" value="1"/>
</dbReference>
<dbReference type="SMART" id="SM00387">
    <property type="entry name" value="HATPase_c"/>
    <property type="match status" value="1"/>
</dbReference>
<evidence type="ECO:0000259" key="14">
    <source>
        <dbReference type="PROSITE" id="PS50112"/>
    </source>
</evidence>
<dbReference type="CDD" id="cd00156">
    <property type="entry name" value="REC"/>
    <property type="match status" value="1"/>
</dbReference>
<keyword evidence="4" id="KW-0808">Transferase</keyword>
<dbReference type="SMART" id="SM00388">
    <property type="entry name" value="HisKA"/>
    <property type="match status" value="1"/>
</dbReference>
<dbReference type="InterPro" id="IPR003594">
    <property type="entry name" value="HATPase_dom"/>
</dbReference>
<feature type="domain" description="Response regulatory" evidence="13">
    <location>
        <begin position="1011"/>
        <end position="1125"/>
    </location>
</feature>
<feature type="domain" description="PAS" evidence="14">
    <location>
        <begin position="376"/>
        <end position="445"/>
    </location>
</feature>
<comment type="catalytic activity">
    <reaction evidence="1">
        <text>ATP + protein L-histidine = ADP + protein N-phospho-L-histidine.</text>
        <dbReference type="EC" id="2.7.13.3"/>
    </reaction>
</comment>
<keyword evidence="6" id="KW-0418">Kinase</keyword>
<accession>A0A4U8YKA7</accession>
<dbReference type="InterPro" id="IPR007487">
    <property type="entry name" value="ABC_transpt-TYRBP-like"/>
</dbReference>
<dbReference type="EC" id="2.7.13.3" evidence="2"/>
<feature type="transmembrane region" description="Helical" evidence="10">
    <location>
        <begin position="341"/>
        <end position="364"/>
    </location>
</feature>
<dbReference type="PANTHER" id="PTHR43065:SF42">
    <property type="entry name" value="TWO-COMPONENT SENSOR PPRA"/>
    <property type="match status" value="1"/>
</dbReference>
<evidence type="ECO:0000256" key="7">
    <source>
        <dbReference type="ARBA" id="ARBA00022840"/>
    </source>
</evidence>
<keyword evidence="10" id="KW-0472">Membrane</keyword>
<dbReference type="InterPro" id="IPR004358">
    <property type="entry name" value="Sig_transdc_His_kin-like_C"/>
</dbReference>
<evidence type="ECO:0000259" key="12">
    <source>
        <dbReference type="PROSITE" id="PS50109"/>
    </source>
</evidence>
<evidence type="ECO:0000256" key="11">
    <source>
        <dbReference type="SAM" id="SignalP"/>
    </source>
</evidence>
<dbReference type="RefSeq" id="WP_180138373.1">
    <property type="nucleotide sequence ID" value="NZ_CAADHO010000002.1"/>
</dbReference>
<dbReference type="NCBIfam" id="TIGR00229">
    <property type="entry name" value="sensory_box"/>
    <property type="match status" value="3"/>
</dbReference>
<dbReference type="InterPro" id="IPR000700">
    <property type="entry name" value="PAS-assoc_C"/>
</dbReference>
<organism evidence="16 17">
    <name type="scientific">Desulfoluna butyratoxydans</name>
    <dbReference type="NCBI Taxonomy" id="231438"/>
    <lineage>
        <taxon>Bacteria</taxon>
        <taxon>Pseudomonadati</taxon>
        <taxon>Thermodesulfobacteriota</taxon>
        <taxon>Desulfobacteria</taxon>
        <taxon>Desulfobacterales</taxon>
        <taxon>Desulfolunaceae</taxon>
        <taxon>Desulfoluna</taxon>
    </lineage>
</organism>
<dbReference type="InterPro" id="IPR000014">
    <property type="entry name" value="PAS"/>
</dbReference>